<dbReference type="AlphaFoldDB" id="A0A4R7NS91"/>
<reference evidence="2 3" key="1">
    <citation type="submission" date="2019-03" db="EMBL/GenBank/DDBJ databases">
        <title>Genomic Encyclopedia of Type Strains, Phase IV (KMG-IV): sequencing the most valuable type-strain genomes for metagenomic binning, comparative biology and taxonomic classification.</title>
        <authorList>
            <person name="Goeker M."/>
        </authorList>
    </citation>
    <scope>NUCLEOTIDE SEQUENCE [LARGE SCALE GENOMIC DNA]</scope>
    <source>
        <strain evidence="2 3">DSM 6770</strain>
    </source>
</reference>
<dbReference type="Gene3D" id="3.40.50.300">
    <property type="entry name" value="P-loop containing nucleotide triphosphate hydrolases"/>
    <property type="match status" value="2"/>
</dbReference>
<evidence type="ECO:0000259" key="1">
    <source>
        <dbReference type="Pfam" id="PF13304"/>
    </source>
</evidence>
<dbReference type="PANTHER" id="PTHR43581:SF4">
    <property type="entry name" value="ATP_GTP PHOSPHATASE"/>
    <property type="match status" value="1"/>
</dbReference>
<proteinExistence type="predicted"/>
<comment type="caution">
    <text evidence="2">The sequence shown here is derived from an EMBL/GenBank/DDBJ whole genome shotgun (WGS) entry which is preliminary data.</text>
</comment>
<dbReference type="Proteomes" id="UP000295380">
    <property type="component" value="Unassembled WGS sequence"/>
</dbReference>
<accession>A0A4R7NS91</accession>
<dbReference type="OrthoDB" id="9815944at2"/>
<evidence type="ECO:0000313" key="2">
    <source>
        <dbReference type="EMBL" id="TDU23894.1"/>
    </source>
</evidence>
<protein>
    <submittedName>
        <fullName evidence="2">Putative AbiEii toxin of type IV toxin-antitoxin system</fullName>
    </submittedName>
</protein>
<name>A0A4R7NS91_9GAMM</name>
<dbReference type="GO" id="GO:0005524">
    <property type="term" value="F:ATP binding"/>
    <property type="evidence" value="ECO:0007669"/>
    <property type="project" value="InterPro"/>
</dbReference>
<dbReference type="InterPro" id="IPR003959">
    <property type="entry name" value="ATPase_AAA_core"/>
</dbReference>
<organism evidence="2 3">
    <name type="scientific">Chromohalobacter marismortui</name>
    <dbReference type="NCBI Taxonomy" id="42055"/>
    <lineage>
        <taxon>Bacteria</taxon>
        <taxon>Pseudomonadati</taxon>
        <taxon>Pseudomonadota</taxon>
        <taxon>Gammaproteobacteria</taxon>
        <taxon>Oceanospirillales</taxon>
        <taxon>Halomonadaceae</taxon>
        <taxon>Chromohalobacter</taxon>
    </lineage>
</organism>
<dbReference type="EMBL" id="SOBR01000002">
    <property type="protein sequence ID" value="TDU23894.1"/>
    <property type="molecule type" value="Genomic_DNA"/>
</dbReference>
<keyword evidence="3" id="KW-1185">Reference proteome</keyword>
<dbReference type="GO" id="GO:0016887">
    <property type="term" value="F:ATP hydrolysis activity"/>
    <property type="evidence" value="ECO:0007669"/>
    <property type="project" value="InterPro"/>
</dbReference>
<dbReference type="RefSeq" id="WP_133695380.1">
    <property type="nucleotide sequence ID" value="NZ_SOBR01000002.1"/>
</dbReference>
<gene>
    <name evidence="2" type="ORF">C8E00_102394</name>
</gene>
<dbReference type="Pfam" id="PF13304">
    <property type="entry name" value="AAA_21"/>
    <property type="match status" value="1"/>
</dbReference>
<evidence type="ECO:0000313" key="3">
    <source>
        <dbReference type="Proteomes" id="UP000295380"/>
    </source>
</evidence>
<dbReference type="SUPFAM" id="SSF52540">
    <property type="entry name" value="P-loop containing nucleoside triphosphate hydrolases"/>
    <property type="match status" value="1"/>
</dbReference>
<feature type="domain" description="ATPase AAA-type core" evidence="1">
    <location>
        <begin position="330"/>
        <end position="436"/>
    </location>
</feature>
<dbReference type="InterPro" id="IPR027417">
    <property type="entry name" value="P-loop_NTPase"/>
</dbReference>
<sequence length="580" mass="67665">MQLLRLEIPHFRNLQELEMRFATHLESTPGSDDGPHKSIRSHALIGQNGTGKSNLIEALITIFRDIDLDRDAALDYTLEYAIRGHRVRIETDMSKQKRPFVWVDGNSESQGYLLKNRELLPSHIFAYYSGRNERIEALFQEHQRRFNRRQEVVAEEVMPADLLRNFTGSEADIRAVEEVKRRERSRLQQLGDDRLRRLFYCRGGHSQLVLLACLLSEDPVFQKVLANLHIESLESALFVLKEPYRLREKRRSGRFDEQELNEGDPRFWYARGNVVSEFLDKLWQVTWAPIEQEVTKQIDFRGRTEKQKQLYLFVPSHEKLKQLGELVGSPDSFFRYAEGAYIGDLIDEIRITVKKRNENGGKVSFRQLSEGELQMLTVLGLMRITREDHCLFLLDEPDTHLNPIWKLRYFDDIEGVLTTDAGALGDSQLLITTHDPIMLGSLRREQVHILRREGRRILVDEPDEHPQGMGVTGLLKSELFGLSSTLDVETERRLFRRNELYVKSPRTPEEDAELNRLSAELADLGFSTSDFRDPDYALFVRKMAQHRRFRKPTLTPEEQKEQDHIADSIIDEILREEEER</sequence>
<dbReference type="PANTHER" id="PTHR43581">
    <property type="entry name" value="ATP/GTP PHOSPHATASE"/>
    <property type="match status" value="1"/>
</dbReference>
<dbReference type="InterPro" id="IPR051396">
    <property type="entry name" value="Bact_Antivir_Def_Nuclease"/>
</dbReference>